<comment type="caution">
    <text evidence="2">The sequence shown here is derived from an EMBL/GenBank/DDBJ whole genome shotgun (WGS) entry which is preliminary data.</text>
</comment>
<feature type="signal peptide" evidence="1">
    <location>
        <begin position="1"/>
        <end position="19"/>
    </location>
</feature>
<dbReference type="Proteomes" id="UP001200741">
    <property type="component" value="Unassembled WGS sequence"/>
</dbReference>
<name>A0ABS8Y0V3_9BURK</name>
<dbReference type="RefSeq" id="WP_233373621.1">
    <property type="nucleotide sequence ID" value="NZ_JAJTWU010000008.1"/>
</dbReference>
<gene>
    <name evidence="2" type="ORF">LXT13_19430</name>
</gene>
<evidence type="ECO:0000256" key="1">
    <source>
        <dbReference type="SAM" id="SignalP"/>
    </source>
</evidence>
<proteinExistence type="predicted"/>
<accession>A0ABS8Y0V3</accession>
<keyword evidence="1" id="KW-0732">Signal</keyword>
<evidence type="ECO:0000313" key="2">
    <source>
        <dbReference type="EMBL" id="MCE4556573.1"/>
    </source>
</evidence>
<feature type="chain" id="PRO_5045837689" description="Phosphate ABC transporter substrate-binding protein" evidence="1">
    <location>
        <begin position="20"/>
        <end position="130"/>
    </location>
</feature>
<dbReference type="EMBL" id="JAJTWU010000008">
    <property type="protein sequence ID" value="MCE4556573.1"/>
    <property type="molecule type" value="Genomic_DNA"/>
</dbReference>
<evidence type="ECO:0008006" key="4">
    <source>
        <dbReference type="Google" id="ProtNLM"/>
    </source>
</evidence>
<organism evidence="2 3">
    <name type="scientific">Pelomonas cellulosilytica</name>
    <dbReference type="NCBI Taxonomy" id="2906762"/>
    <lineage>
        <taxon>Bacteria</taxon>
        <taxon>Pseudomonadati</taxon>
        <taxon>Pseudomonadota</taxon>
        <taxon>Betaproteobacteria</taxon>
        <taxon>Burkholderiales</taxon>
        <taxon>Sphaerotilaceae</taxon>
        <taxon>Roseateles</taxon>
    </lineage>
</organism>
<dbReference type="Gene3D" id="3.40.190.10">
    <property type="entry name" value="Periplasmic binding protein-like II"/>
    <property type="match status" value="1"/>
</dbReference>
<evidence type="ECO:0000313" key="3">
    <source>
        <dbReference type="Proteomes" id="UP001200741"/>
    </source>
</evidence>
<dbReference type="SUPFAM" id="SSF53850">
    <property type="entry name" value="Periplasmic binding protein-like II"/>
    <property type="match status" value="1"/>
</dbReference>
<reference evidence="2 3" key="1">
    <citation type="submission" date="2021-12" db="EMBL/GenBank/DDBJ databases">
        <title>Genome seq of P8.</title>
        <authorList>
            <person name="Seo T."/>
        </authorList>
    </citation>
    <scope>NUCLEOTIDE SEQUENCE [LARGE SCALE GENOMIC DNA]</scope>
    <source>
        <strain evidence="2 3">P8</strain>
    </source>
</reference>
<protein>
    <recommendedName>
        <fullName evidence="4">Phosphate ABC transporter substrate-binding protein</fullName>
    </recommendedName>
</protein>
<keyword evidence="3" id="KW-1185">Reference proteome</keyword>
<sequence>MSFYLPLASLLMACQAACADIAVVAHPGAAALTKEQITDIYLGKSQAAQPIDLPEASPVRATFYEKATGKDPSQVKATWARLAFTGKGQPPKEAPDAAAVKKEVAANPKAIGYIDKSAVDASVKVLLVLP</sequence>